<keyword evidence="2" id="KW-0812">Transmembrane</keyword>
<dbReference type="RefSeq" id="WP_007322331.1">
    <property type="nucleotide sequence ID" value="NZ_BAEE01000056.1"/>
</dbReference>
<feature type="region of interest" description="Disordered" evidence="1">
    <location>
        <begin position="516"/>
        <end position="550"/>
    </location>
</feature>
<feature type="transmembrane region" description="Helical" evidence="2">
    <location>
        <begin position="290"/>
        <end position="309"/>
    </location>
</feature>
<feature type="compositionally biased region" description="Basic and acidic residues" evidence="1">
    <location>
        <begin position="517"/>
        <end position="535"/>
    </location>
</feature>
<feature type="transmembrane region" description="Helical" evidence="2">
    <location>
        <begin position="228"/>
        <end position="250"/>
    </location>
</feature>
<comment type="caution">
    <text evidence="3">The sequence shown here is derived from an EMBL/GenBank/DDBJ whole genome shotgun (WGS) entry which is preliminary data.</text>
</comment>
<keyword evidence="2" id="KW-0472">Membrane</keyword>
<feature type="transmembrane region" description="Helical" evidence="2">
    <location>
        <begin position="370"/>
        <end position="394"/>
    </location>
</feature>
<accession>G7H331</accession>
<evidence type="ECO:0000313" key="4">
    <source>
        <dbReference type="Proteomes" id="UP000035088"/>
    </source>
</evidence>
<feature type="transmembrane region" description="Helical" evidence="2">
    <location>
        <begin position="188"/>
        <end position="207"/>
    </location>
</feature>
<feature type="transmembrane region" description="Helical" evidence="2">
    <location>
        <begin position="256"/>
        <end position="278"/>
    </location>
</feature>
<proteinExistence type="predicted"/>
<sequence>MTLADALIVVAALAPIGLAVACLSFIKRRQRRGRLRGFLVDPAPLERDDTAQTPTGGTDSLGDPLLPDAREPEEVSHSAQIAFAILGGLLLIVSVLLAVASLRSPIDASSSYPYAEFADVRTTVCVALCFSAAAILVAVTATVRRRRPSVRAAAFAMLVAGGLSASAVAASAGMLQSEMFTGVAHERALQSFWVFIAALPFAGIGILDRPEAERRDQPIWAHPVLRGIGLAAALFAASCAALTLSALSAATSARGAWQIMLALVAYALVSAIVTAVGMTERVRARSQDTTLPWVFGSVLALCSIPLVLSFANLLSPYLPVLQRLDSRPIALFAVLGATAGAVATLCLAFYTNPSFPKEDPYPDYPRRRVLIVGVAGFLVATVAAGLLVATGPVIKPAEASPLAQPVPIPPEPTTIGSTAFEMQMPERPDRVIVRAGGPGFIMSTKAGLTGHDGTTGAPRWRLDSSVLGGEIDRGRDFTVFGPGPDAVIVVVTRHITIGLDAMTGRLRWKSAAPALRDPTRHPLDRANFYRDDGPRPAKNRSSNDQQPQFAVINPYSGRVTREIDAPCYPDHFASSERYVILPMCHDSSTKFSVINIGTSATRTLQIPGVRVGDLADVRHLSGDLFGAVYNRRRTYHDDGEPVPNVVAVFDGAKGVEVDRFDAVGDLGPMRHGLVPVVQPYHKQGDEILIRDTTTRRFIRVPVPANRVSWKDRFASGFYDRNSVLVWLGDTLMVGELRRLLLVNPQKRTVTVRDSPCTRGPLLRAAVAPGSMLFTCLREEGSLATSDDTTEIVGTR</sequence>
<dbReference type="STRING" id="1073574.GOARA_056_00030"/>
<gene>
    <name evidence="3" type="ORF">GOARA_056_00030</name>
</gene>
<feature type="compositionally biased region" description="Polar residues" evidence="1">
    <location>
        <begin position="539"/>
        <end position="548"/>
    </location>
</feature>
<feature type="transmembrane region" description="Helical" evidence="2">
    <location>
        <begin position="81"/>
        <end position="100"/>
    </location>
</feature>
<protein>
    <recommendedName>
        <fullName evidence="5">PQQ-binding-like beta-propeller repeat protein</fullName>
    </recommendedName>
</protein>
<dbReference type="Proteomes" id="UP000035088">
    <property type="component" value="Unassembled WGS sequence"/>
</dbReference>
<dbReference type="OrthoDB" id="4638025at2"/>
<organism evidence="3 4">
    <name type="scientific">Gordonia araii NBRC 100433</name>
    <dbReference type="NCBI Taxonomy" id="1073574"/>
    <lineage>
        <taxon>Bacteria</taxon>
        <taxon>Bacillati</taxon>
        <taxon>Actinomycetota</taxon>
        <taxon>Actinomycetes</taxon>
        <taxon>Mycobacteriales</taxon>
        <taxon>Gordoniaceae</taxon>
        <taxon>Gordonia</taxon>
    </lineage>
</organism>
<dbReference type="EMBL" id="BAEE01000056">
    <property type="protein sequence ID" value="GAB10256.1"/>
    <property type="molecule type" value="Genomic_DNA"/>
</dbReference>
<evidence type="ECO:0000256" key="1">
    <source>
        <dbReference type="SAM" id="MobiDB-lite"/>
    </source>
</evidence>
<name>G7H331_9ACTN</name>
<feature type="transmembrane region" description="Helical" evidence="2">
    <location>
        <begin position="6"/>
        <end position="26"/>
    </location>
</feature>
<keyword evidence="4" id="KW-1185">Reference proteome</keyword>
<evidence type="ECO:0008006" key="5">
    <source>
        <dbReference type="Google" id="ProtNLM"/>
    </source>
</evidence>
<feature type="transmembrane region" description="Helical" evidence="2">
    <location>
        <begin position="329"/>
        <end position="350"/>
    </location>
</feature>
<evidence type="ECO:0000313" key="3">
    <source>
        <dbReference type="EMBL" id="GAB10256.1"/>
    </source>
</evidence>
<feature type="transmembrane region" description="Helical" evidence="2">
    <location>
        <begin position="155"/>
        <end position="176"/>
    </location>
</feature>
<reference evidence="3 4" key="1">
    <citation type="submission" date="2011-11" db="EMBL/GenBank/DDBJ databases">
        <title>Whole genome shotgun sequence of Gordonia araii NBRC 100433.</title>
        <authorList>
            <person name="Yoshida Y."/>
            <person name="Hosoyama A."/>
            <person name="Tsuchikane K."/>
            <person name="Katsumata H."/>
            <person name="Yamazaki S."/>
            <person name="Fujita N."/>
        </authorList>
    </citation>
    <scope>NUCLEOTIDE SEQUENCE [LARGE SCALE GENOMIC DNA]</scope>
    <source>
        <strain evidence="3 4">NBRC 100433</strain>
    </source>
</reference>
<dbReference type="AlphaFoldDB" id="G7H331"/>
<evidence type="ECO:0000256" key="2">
    <source>
        <dbReference type="SAM" id="Phobius"/>
    </source>
</evidence>
<feature type="region of interest" description="Disordered" evidence="1">
    <location>
        <begin position="45"/>
        <end position="68"/>
    </location>
</feature>
<keyword evidence="2" id="KW-1133">Transmembrane helix</keyword>
<feature type="transmembrane region" description="Helical" evidence="2">
    <location>
        <begin position="120"/>
        <end position="143"/>
    </location>
</feature>